<dbReference type="InterPro" id="IPR012337">
    <property type="entry name" value="RNaseH-like_sf"/>
</dbReference>
<name>A0A9W7D156_9STRA</name>
<dbReference type="Gene3D" id="3.30.420.10">
    <property type="entry name" value="Ribonuclease H-like superfamily/Ribonuclease H"/>
    <property type="match status" value="1"/>
</dbReference>
<dbReference type="EMBL" id="BSXT01002428">
    <property type="protein sequence ID" value="GMF48915.1"/>
    <property type="molecule type" value="Genomic_DNA"/>
</dbReference>
<accession>A0A9W7D156</accession>
<dbReference type="InterPro" id="IPR036397">
    <property type="entry name" value="RNaseH_sf"/>
</dbReference>
<comment type="caution">
    <text evidence="1">The sequence shown here is derived from an EMBL/GenBank/DDBJ whole genome shotgun (WGS) entry which is preliminary data.</text>
</comment>
<sequence length="105" mass="11637">MPRPHGETLVATKPNELLHFDFGKVRVVLKDGMSGYVELVPCIDATSDPTYVSLLDWFKRFGVVCLWVSDQGAHFKNQVIARLQSVSSPLHAGLYTVGQRHSGGR</sequence>
<keyword evidence="2" id="KW-1185">Reference proteome</keyword>
<dbReference type="Proteomes" id="UP001165121">
    <property type="component" value="Unassembled WGS sequence"/>
</dbReference>
<dbReference type="OrthoDB" id="88547at2759"/>
<dbReference type="GO" id="GO:0003676">
    <property type="term" value="F:nucleic acid binding"/>
    <property type="evidence" value="ECO:0007669"/>
    <property type="project" value="InterPro"/>
</dbReference>
<organism evidence="1 2">
    <name type="scientific">Phytophthora fragariaefolia</name>
    <dbReference type="NCBI Taxonomy" id="1490495"/>
    <lineage>
        <taxon>Eukaryota</taxon>
        <taxon>Sar</taxon>
        <taxon>Stramenopiles</taxon>
        <taxon>Oomycota</taxon>
        <taxon>Peronosporomycetes</taxon>
        <taxon>Peronosporales</taxon>
        <taxon>Peronosporaceae</taxon>
        <taxon>Phytophthora</taxon>
    </lineage>
</organism>
<gene>
    <name evidence="1" type="ORF">Pfra01_001911600</name>
</gene>
<dbReference type="SUPFAM" id="SSF53098">
    <property type="entry name" value="Ribonuclease H-like"/>
    <property type="match status" value="1"/>
</dbReference>
<proteinExistence type="predicted"/>
<dbReference type="AlphaFoldDB" id="A0A9W7D156"/>
<protein>
    <submittedName>
        <fullName evidence="1">Unnamed protein product</fullName>
    </submittedName>
</protein>
<evidence type="ECO:0000313" key="2">
    <source>
        <dbReference type="Proteomes" id="UP001165121"/>
    </source>
</evidence>
<reference evidence="1" key="1">
    <citation type="submission" date="2023-04" db="EMBL/GenBank/DDBJ databases">
        <title>Phytophthora fragariaefolia NBRC 109709.</title>
        <authorList>
            <person name="Ichikawa N."/>
            <person name="Sato H."/>
            <person name="Tonouchi N."/>
        </authorList>
    </citation>
    <scope>NUCLEOTIDE SEQUENCE</scope>
    <source>
        <strain evidence="1">NBRC 109709</strain>
    </source>
</reference>
<evidence type="ECO:0000313" key="1">
    <source>
        <dbReference type="EMBL" id="GMF48915.1"/>
    </source>
</evidence>